<organism evidence="2 3">
    <name type="scientific">Plakobranchus ocellatus</name>
    <dbReference type="NCBI Taxonomy" id="259542"/>
    <lineage>
        <taxon>Eukaryota</taxon>
        <taxon>Metazoa</taxon>
        <taxon>Spiralia</taxon>
        <taxon>Lophotrochozoa</taxon>
        <taxon>Mollusca</taxon>
        <taxon>Gastropoda</taxon>
        <taxon>Heterobranchia</taxon>
        <taxon>Euthyneura</taxon>
        <taxon>Panpulmonata</taxon>
        <taxon>Sacoglossa</taxon>
        <taxon>Placobranchoidea</taxon>
        <taxon>Plakobranchidae</taxon>
        <taxon>Plakobranchus</taxon>
    </lineage>
</organism>
<sequence length="178" mass="19784">MKVNFLTSIKKLDLEAAILGFAEKKPVRVTLFRQLNRYVSPEANNTGTRRISASCERRTYVLYSNDAVQILHARAKHTHSAPMRLDVSQLIFLSCVSSVWGKETSRFRMCCSNAGKWPMDVPSGLCDAPGRYSVEKGQRHHEHDRKDAAYAPSASHAEGARAGSGAWLQITGQLPPSR</sequence>
<dbReference type="EMBL" id="BLXT01003156">
    <property type="protein sequence ID" value="GFO00861.1"/>
    <property type="molecule type" value="Genomic_DNA"/>
</dbReference>
<dbReference type="AlphaFoldDB" id="A0AAV3ZY79"/>
<name>A0AAV3ZY79_9GAST</name>
<protein>
    <recommendedName>
        <fullName evidence="4">FLYWCH-type domain-containing protein</fullName>
    </recommendedName>
</protein>
<evidence type="ECO:0000313" key="3">
    <source>
        <dbReference type="Proteomes" id="UP000735302"/>
    </source>
</evidence>
<evidence type="ECO:0000256" key="1">
    <source>
        <dbReference type="SAM" id="MobiDB-lite"/>
    </source>
</evidence>
<proteinExistence type="predicted"/>
<evidence type="ECO:0000313" key="2">
    <source>
        <dbReference type="EMBL" id="GFO00861.1"/>
    </source>
</evidence>
<evidence type="ECO:0008006" key="4">
    <source>
        <dbReference type="Google" id="ProtNLM"/>
    </source>
</evidence>
<accession>A0AAV3ZY79</accession>
<gene>
    <name evidence="2" type="ORF">PoB_002736600</name>
</gene>
<dbReference type="Proteomes" id="UP000735302">
    <property type="component" value="Unassembled WGS sequence"/>
</dbReference>
<feature type="region of interest" description="Disordered" evidence="1">
    <location>
        <begin position="153"/>
        <end position="178"/>
    </location>
</feature>
<reference evidence="2 3" key="1">
    <citation type="journal article" date="2021" name="Elife">
        <title>Chloroplast acquisition without the gene transfer in kleptoplastic sea slugs, Plakobranchus ocellatus.</title>
        <authorList>
            <person name="Maeda T."/>
            <person name="Takahashi S."/>
            <person name="Yoshida T."/>
            <person name="Shimamura S."/>
            <person name="Takaki Y."/>
            <person name="Nagai Y."/>
            <person name="Toyoda A."/>
            <person name="Suzuki Y."/>
            <person name="Arimoto A."/>
            <person name="Ishii H."/>
            <person name="Satoh N."/>
            <person name="Nishiyama T."/>
            <person name="Hasebe M."/>
            <person name="Maruyama T."/>
            <person name="Minagawa J."/>
            <person name="Obokata J."/>
            <person name="Shigenobu S."/>
        </authorList>
    </citation>
    <scope>NUCLEOTIDE SEQUENCE [LARGE SCALE GENOMIC DNA]</scope>
</reference>
<comment type="caution">
    <text evidence="2">The sequence shown here is derived from an EMBL/GenBank/DDBJ whole genome shotgun (WGS) entry which is preliminary data.</text>
</comment>
<keyword evidence="3" id="KW-1185">Reference proteome</keyword>